<evidence type="ECO:0000313" key="4">
    <source>
        <dbReference type="Proteomes" id="UP000252770"/>
    </source>
</evidence>
<feature type="region of interest" description="Disordered" evidence="1">
    <location>
        <begin position="1"/>
        <end position="37"/>
    </location>
</feature>
<dbReference type="InterPro" id="IPR021202">
    <property type="entry name" value="Rv3654c-like"/>
</dbReference>
<dbReference type="RefSeq" id="WP_114127087.1">
    <property type="nucleotide sequence ID" value="NZ_QOUI01000007.1"/>
</dbReference>
<evidence type="ECO:0000313" key="3">
    <source>
        <dbReference type="EMBL" id="RCK69231.1"/>
    </source>
</evidence>
<name>A0A367YW96_9ACTN</name>
<dbReference type="EMBL" id="QOUI01000007">
    <property type="protein sequence ID" value="RCK69231.1"/>
    <property type="molecule type" value="Genomic_DNA"/>
</dbReference>
<evidence type="ECO:0000256" key="2">
    <source>
        <dbReference type="SAM" id="Phobius"/>
    </source>
</evidence>
<reference evidence="3 4" key="1">
    <citation type="submission" date="2018-07" db="EMBL/GenBank/DDBJ databases">
        <title>Desertimonas flava gen. nov. sp. nov.</title>
        <authorList>
            <person name="Liu S."/>
        </authorList>
    </citation>
    <scope>NUCLEOTIDE SEQUENCE [LARGE SCALE GENOMIC DNA]</scope>
    <source>
        <strain evidence="3 4">16Sb5-5</strain>
    </source>
</reference>
<keyword evidence="2" id="KW-1133">Transmembrane helix</keyword>
<accession>A0A367YW96</accession>
<comment type="caution">
    <text evidence="3">The sequence shown here is derived from an EMBL/GenBank/DDBJ whole genome shotgun (WGS) entry which is preliminary data.</text>
</comment>
<keyword evidence="2" id="KW-0472">Membrane</keyword>
<evidence type="ECO:0000256" key="1">
    <source>
        <dbReference type="SAM" id="MobiDB-lite"/>
    </source>
</evidence>
<protein>
    <submittedName>
        <fullName evidence="3">Uncharacterized protein</fullName>
    </submittedName>
</protein>
<dbReference type="Proteomes" id="UP000252770">
    <property type="component" value="Unassembled WGS sequence"/>
</dbReference>
<keyword evidence="4" id="KW-1185">Reference proteome</keyword>
<sequence length="152" mass="15153">MTARGGCPGDRDRRPVLPLRAGGRASSGARPHDERGSGTGLTVTVLAVVLLVGGVVVGVGAAVLATAVTRDHADLAALAGARAVRGGGDACTAAEQTARQNGARVLDCEVAGDEWQFVVTAEVAQPIGLEVGGRALELRAVAHAGSSELAGR</sequence>
<dbReference type="NCBIfam" id="TIGR03816">
    <property type="entry name" value="tadE_like_DECH"/>
    <property type="match status" value="1"/>
</dbReference>
<keyword evidence="2" id="KW-0812">Transmembrane</keyword>
<dbReference type="AlphaFoldDB" id="A0A367YW96"/>
<feature type="transmembrane region" description="Helical" evidence="2">
    <location>
        <begin position="41"/>
        <end position="65"/>
    </location>
</feature>
<organism evidence="3 4">
    <name type="scientific">Desertihabitans brevis</name>
    <dbReference type="NCBI Taxonomy" id="2268447"/>
    <lineage>
        <taxon>Bacteria</taxon>
        <taxon>Bacillati</taxon>
        <taxon>Actinomycetota</taxon>
        <taxon>Actinomycetes</taxon>
        <taxon>Propionibacteriales</taxon>
        <taxon>Propionibacteriaceae</taxon>
        <taxon>Desertihabitans</taxon>
    </lineage>
</organism>
<gene>
    <name evidence="3" type="ORF">DT076_12960</name>
</gene>
<proteinExistence type="predicted"/>